<feature type="coiled-coil region" evidence="1">
    <location>
        <begin position="26"/>
        <end position="53"/>
    </location>
</feature>
<evidence type="ECO:0000313" key="3">
    <source>
        <dbReference type="Proteomes" id="UP001139410"/>
    </source>
</evidence>
<protein>
    <submittedName>
        <fullName evidence="2">Uncharacterized protein</fullName>
    </submittedName>
</protein>
<evidence type="ECO:0000256" key="1">
    <source>
        <dbReference type="SAM" id="Coils"/>
    </source>
</evidence>
<dbReference type="Proteomes" id="UP001139410">
    <property type="component" value="Unassembled WGS sequence"/>
</dbReference>
<comment type="caution">
    <text evidence="2">The sequence shown here is derived from an EMBL/GenBank/DDBJ whole genome shotgun (WGS) entry which is preliminary data.</text>
</comment>
<name>A0A9X1QLF3_9SPHN</name>
<keyword evidence="1" id="KW-0175">Coiled coil</keyword>
<dbReference type="AlphaFoldDB" id="A0A9X1QLF3"/>
<reference evidence="2" key="1">
    <citation type="submission" date="2022-01" db="EMBL/GenBank/DDBJ databases">
        <authorList>
            <person name="Jo J.-H."/>
            <person name="Im W.-T."/>
        </authorList>
    </citation>
    <scope>NUCLEOTIDE SEQUENCE</scope>
    <source>
        <strain evidence="2">G124</strain>
    </source>
</reference>
<gene>
    <name evidence="2" type="ORF">LVY65_07210</name>
</gene>
<sequence>MEEYDRLMKQAARYRELANDCDGYQRRELIWAVQDLEAQAKRLKQALDDQSSKTDRAT</sequence>
<accession>A0A9X1QLF3</accession>
<dbReference type="RefSeq" id="WP_235067347.1">
    <property type="nucleotide sequence ID" value="NZ_JAKFGM010000002.1"/>
</dbReference>
<keyword evidence="3" id="KW-1185">Reference proteome</keyword>
<evidence type="ECO:0000313" key="2">
    <source>
        <dbReference type="EMBL" id="MCF2514851.1"/>
    </source>
</evidence>
<organism evidence="2 3">
    <name type="scientific">Sphingomonas cremea</name>
    <dbReference type="NCBI Taxonomy" id="2904799"/>
    <lineage>
        <taxon>Bacteria</taxon>
        <taxon>Pseudomonadati</taxon>
        <taxon>Pseudomonadota</taxon>
        <taxon>Alphaproteobacteria</taxon>
        <taxon>Sphingomonadales</taxon>
        <taxon>Sphingomonadaceae</taxon>
        <taxon>Sphingomonas</taxon>
    </lineage>
</organism>
<dbReference type="EMBL" id="JAKFGM010000002">
    <property type="protein sequence ID" value="MCF2514851.1"/>
    <property type="molecule type" value="Genomic_DNA"/>
</dbReference>
<proteinExistence type="predicted"/>